<protein>
    <submittedName>
        <fullName evidence="2">Heme acquisition hemophore HasA</fullName>
    </submittedName>
</protein>
<dbReference type="EMBL" id="CP028487">
    <property type="protein sequence ID" value="AVX40111.1"/>
    <property type="molecule type" value="Genomic_DNA"/>
</dbReference>
<dbReference type="RefSeq" id="WP_050082810.1">
    <property type="nucleotide sequence ID" value="NZ_CABHYD010000338.1"/>
</dbReference>
<dbReference type="InterPro" id="IPR010495">
    <property type="entry name" value="HasA_haem-bd"/>
</dbReference>
<dbReference type="InterPro" id="IPR036912">
    <property type="entry name" value="HasA_haem-bd_sf"/>
</dbReference>
<dbReference type="EMBL" id="JAASAN010000010">
    <property type="protein sequence ID" value="NIL28555.1"/>
    <property type="molecule type" value="Genomic_DNA"/>
</dbReference>
<dbReference type="KEGG" id="yma:DA391_22250"/>
<evidence type="ECO:0000313" key="3">
    <source>
        <dbReference type="Proteomes" id="UP000240908"/>
    </source>
</evidence>
<evidence type="ECO:0000313" key="2">
    <source>
        <dbReference type="EMBL" id="NIL28555.1"/>
    </source>
</evidence>
<dbReference type="Proteomes" id="UP000240908">
    <property type="component" value="Chromosome"/>
</dbReference>
<evidence type="ECO:0000313" key="4">
    <source>
        <dbReference type="Proteomes" id="UP000698240"/>
    </source>
</evidence>
<gene>
    <name evidence="1" type="ORF">DA391_22250</name>
    <name evidence="2" type="ORF">HB980_18640</name>
</gene>
<proteinExistence type="predicted"/>
<organism evidence="2 4">
    <name type="scientific">Yersinia massiliensis</name>
    <dbReference type="NCBI Taxonomy" id="419257"/>
    <lineage>
        <taxon>Bacteria</taxon>
        <taxon>Pseudomonadati</taxon>
        <taxon>Pseudomonadota</taxon>
        <taxon>Gammaproteobacteria</taxon>
        <taxon>Enterobacterales</taxon>
        <taxon>Yersiniaceae</taxon>
        <taxon>Yersinia</taxon>
    </lineage>
</organism>
<dbReference type="AlphaFoldDB" id="A0A2R4NVE7"/>
<reference evidence="2" key="2">
    <citation type="submission" date="2020-03" db="EMBL/GenBank/DDBJ databases">
        <authorList>
            <person name="Kislichkina A."/>
            <person name="Dentovskaya S."/>
            <person name="Shaikhutdinov R."/>
            <person name="Ivanov S."/>
            <person name="Sizova A."/>
            <person name="Solomentsev V."/>
            <person name="Bogun A."/>
        </authorList>
    </citation>
    <scope>NUCLEOTIDE SEQUENCE</scope>
    <source>
        <strain evidence="2">SCPM-O-B-8025</strain>
    </source>
</reference>
<accession>A0A2R4NVE7</accession>
<name>A0A2R4NVE7_9GAMM</name>
<reference evidence="3" key="1">
    <citation type="journal article" date="2018" name="Genome Announc.">
        <title>First complete genome sequence of Yersinia massiliensis.</title>
        <authorList>
            <person name="Thomas M.C."/>
            <person name="Arling V."/>
            <person name="Goji N."/>
            <person name="Janzen T.W."/>
            <person name="Duceppe M.-O."/>
            <person name="Mathews A."/>
            <person name="Carrillo C."/>
            <person name="Amoako K."/>
        </authorList>
    </citation>
    <scope>NUCLEOTIDE SEQUENCE [LARGE SCALE GENOMIC DNA]</scope>
    <source>
        <strain evidence="3">GTA</strain>
    </source>
</reference>
<sequence>MTITIKYDSELADYSISTYAKVWADKHGDIMEAARGDRKYGDFEGGTGFSGTKYSLPSSHGGSTGLIVEGDVTYSFMPQHTFYGKIDSLELGEELTSNPNGKYLSEVQLKLSGLDISGEFDDNKSKEENQQGEMHKSVFGLMRGNAEPMLEILKAKGIDVDAKLKDIDIASQFDVMCDAPEIATVGIADDSDALLIAA</sequence>
<keyword evidence="3" id="KW-1185">Reference proteome</keyword>
<dbReference type="Proteomes" id="UP000698240">
    <property type="component" value="Unassembled WGS sequence"/>
</dbReference>
<dbReference type="Pfam" id="PF06438">
    <property type="entry name" value="HasA"/>
    <property type="match status" value="1"/>
</dbReference>
<dbReference type="Gene3D" id="3.30.1500.10">
    <property type="entry name" value="Haem-binding HasA"/>
    <property type="match status" value="1"/>
</dbReference>
<evidence type="ECO:0000313" key="1">
    <source>
        <dbReference type="EMBL" id="AVX40111.1"/>
    </source>
</evidence>
<dbReference type="SUPFAM" id="SSF54621">
    <property type="entry name" value="Heme-binding protein A (HasA)"/>
    <property type="match status" value="1"/>
</dbReference>